<reference evidence="4 5" key="1">
    <citation type="journal article" date="2013" name="BMC Genomics">
        <title>Genomics-driven discovery of the pneumocandin biosynthetic gene cluster in the fungus Glarea lozoyensis.</title>
        <authorList>
            <person name="Chen L."/>
            <person name="Yue Q."/>
            <person name="Zhang X."/>
            <person name="Xiang M."/>
            <person name="Wang C."/>
            <person name="Li S."/>
            <person name="Che Y."/>
            <person name="Ortiz-Lopez F.J."/>
            <person name="Bills G.F."/>
            <person name="Liu X."/>
            <person name="An Z."/>
        </authorList>
    </citation>
    <scope>NUCLEOTIDE SEQUENCE [LARGE SCALE GENOMIC DNA]</scope>
    <source>
        <strain evidence="5">ATCC 20868 / MF5171</strain>
    </source>
</reference>
<evidence type="ECO:0000313" key="5">
    <source>
        <dbReference type="Proteomes" id="UP000016922"/>
    </source>
</evidence>
<feature type="compositionally biased region" description="Low complexity" evidence="2">
    <location>
        <begin position="640"/>
        <end position="667"/>
    </location>
</feature>
<evidence type="ECO:0000256" key="1">
    <source>
        <dbReference type="ARBA" id="ARBA00022468"/>
    </source>
</evidence>
<dbReference type="STRING" id="1116229.S3DE47"/>
<dbReference type="OrthoDB" id="27140at2759"/>
<dbReference type="Gene3D" id="1.10.8.270">
    <property type="entry name" value="putative rabgap domain of human tbc1 domain family member 14 like domains"/>
    <property type="match status" value="1"/>
</dbReference>
<dbReference type="HOGENOM" id="CLU_019939_1_0_1"/>
<dbReference type="PROSITE" id="PS50086">
    <property type="entry name" value="TBC_RABGAP"/>
    <property type="match status" value="1"/>
</dbReference>
<feature type="region of interest" description="Disordered" evidence="2">
    <location>
        <begin position="439"/>
        <end position="470"/>
    </location>
</feature>
<dbReference type="SUPFAM" id="SSF47923">
    <property type="entry name" value="Ypt/Rab-GAP domain of gyp1p"/>
    <property type="match status" value="2"/>
</dbReference>
<dbReference type="PANTHER" id="PTHR22957">
    <property type="entry name" value="TBC1 DOMAIN FAMILY MEMBER GTPASE-ACTIVATING PROTEIN"/>
    <property type="match status" value="1"/>
</dbReference>
<dbReference type="Pfam" id="PF00566">
    <property type="entry name" value="RabGAP-TBC"/>
    <property type="match status" value="1"/>
</dbReference>
<keyword evidence="5" id="KW-1185">Reference proteome</keyword>
<dbReference type="Proteomes" id="UP000016922">
    <property type="component" value="Unassembled WGS sequence"/>
</dbReference>
<feature type="compositionally biased region" description="Basic and acidic residues" evidence="2">
    <location>
        <begin position="684"/>
        <end position="701"/>
    </location>
</feature>
<dbReference type="RefSeq" id="XP_008082639.1">
    <property type="nucleotide sequence ID" value="XM_008084448.1"/>
</dbReference>
<sequence>MIAGELGYRNLSRCCPVRQLAIQGIGLWALKPKDQLVGVLENTQILRNGHSDDEVMRPLVDSRKRWEETKKHVASFDGLKKAVTIGSESNPCVTGLRSVCWKTFLLFQGTDVTKWSRALADSRSAYSSLREHLLRYIDNPDEVGSALDPLDDDKNSPWNTMRQDEEIRAEIYQDVERCMPEEEYFRQPATQHILLDILFVFCKINQDIGYRQGMHEVLAPILWVVEQDALDMTSFQKAAGNQEDEILKDLLNPSYIEHDAFTLLSLIMRSAKSFYELGEPERKMVVSSDIPGSPQQRASPIVERSKRIHEYYLARLDPELATHLTKIEILPQIFIIRWIRLLFGREFPFTDLLALWDTLFAEDPDLELIDMVCVAMLLRIRWQLVEANYSMALMLLLKYPAPTQPHGPQTFVDDAIYLRNNFSAAGGAKIISQYGAEPPLVPSPDSRPNTPLALPMSPRPRFSRQKSPLPSPVRFLQQQGGVEGLFRGAAKGVLERGERLGINQAVRDAVGEVRQNMQGLQVSRANSTRQEGGRWSLDEGKSLPSSKASISAMNTRNKQLARMLDQAMAELRTASIAKEVDKDKCVEAMDIAIAKVDFVKIYLEDATMPLPPDSPLLQPSSPNLETEQPQLPLPAPPLVTPASDTAKSAKPSTSTSERQSSSNSSMSQIDTVSPLRTEGGAIGKSKENTKSEDSIQSREKSATQAGLLAARPKAMPTRSTIAQSSFSWMLEPEPHLDMPSKSSPPKATTPFQKTGRKPTSGPNREKAAFLFGEEGGESSMTKSRLPFSNDDEEGFHLGTIGNSDSVR</sequence>
<feature type="region of interest" description="Disordered" evidence="2">
    <location>
        <begin position="612"/>
        <end position="807"/>
    </location>
</feature>
<feature type="compositionally biased region" description="Low complexity" evidence="2">
    <location>
        <begin position="615"/>
        <end position="630"/>
    </location>
</feature>
<dbReference type="InterPro" id="IPR000195">
    <property type="entry name" value="Rab-GAP-TBC_dom"/>
</dbReference>
<dbReference type="SMART" id="SM00164">
    <property type="entry name" value="TBC"/>
    <property type="match status" value="1"/>
</dbReference>
<dbReference type="eggNOG" id="KOG1091">
    <property type="taxonomic scope" value="Eukaryota"/>
</dbReference>
<dbReference type="InterPro" id="IPR035969">
    <property type="entry name" value="Rab-GAP_TBC_sf"/>
</dbReference>
<dbReference type="AlphaFoldDB" id="S3DE47"/>
<dbReference type="GeneID" id="19472009"/>
<dbReference type="PANTHER" id="PTHR22957:SF337">
    <property type="entry name" value="TBC1 DOMAIN FAMILY MEMBER 5"/>
    <property type="match status" value="1"/>
</dbReference>
<feature type="domain" description="Rab-GAP TBC" evidence="3">
    <location>
        <begin position="91"/>
        <end position="363"/>
    </location>
</feature>
<feature type="compositionally biased region" description="Polar residues" evidence="2">
    <location>
        <begin position="717"/>
        <end position="727"/>
    </location>
</feature>
<evidence type="ECO:0000256" key="2">
    <source>
        <dbReference type="SAM" id="MobiDB-lite"/>
    </source>
</evidence>
<dbReference type="OMA" id="SPWQTLR"/>
<dbReference type="Gene3D" id="1.10.472.80">
    <property type="entry name" value="Ypt/Rab-GAP domain of gyp1p, domain 3"/>
    <property type="match status" value="1"/>
</dbReference>
<name>S3DE47_GLAL2</name>
<accession>S3DE47</accession>
<dbReference type="FunFam" id="1.10.472.80:FF:000038">
    <property type="entry name" value="TBC1 domain family member 5"/>
    <property type="match status" value="1"/>
</dbReference>
<gene>
    <name evidence="4" type="ORF">GLAREA_12969</name>
</gene>
<protein>
    <submittedName>
        <fullName evidence="4">Ypt/Rab-GAP of gyp1p</fullName>
    </submittedName>
</protein>
<dbReference type="KEGG" id="glz:GLAREA_12969"/>
<evidence type="ECO:0000259" key="3">
    <source>
        <dbReference type="PROSITE" id="PS50086"/>
    </source>
</evidence>
<proteinExistence type="predicted"/>
<evidence type="ECO:0000313" key="4">
    <source>
        <dbReference type="EMBL" id="EPE30246.1"/>
    </source>
</evidence>
<dbReference type="GO" id="GO:0005096">
    <property type="term" value="F:GTPase activator activity"/>
    <property type="evidence" value="ECO:0007669"/>
    <property type="project" value="UniProtKB-KW"/>
</dbReference>
<dbReference type="FunFam" id="1.10.8.270:FF:000031">
    <property type="entry name" value="TBC1 domain family member 5"/>
    <property type="match status" value="1"/>
</dbReference>
<keyword evidence="1" id="KW-0343">GTPase activation</keyword>
<organism evidence="4 5">
    <name type="scientific">Glarea lozoyensis (strain ATCC 20868 / MF5171)</name>
    <dbReference type="NCBI Taxonomy" id="1116229"/>
    <lineage>
        <taxon>Eukaryota</taxon>
        <taxon>Fungi</taxon>
        <taxon>Dikarya</taxon>
        <taxon>Ascomycota</taxon>
        <taxon>Pezizomycotina</taxon>
        <taxon>Leotiomycetes</taxon>
        <taxon>Helotiales</taxon>
        <taxon>Helotiaceae</taxon>
        <taxon>Glarea</taxon>
    </lineage>
</organism>
<dbReference type="EMBL" id="KE145364">
    <property type="protein sequence ID" value="EPE30246.1"/>
    <property type="molecule type" value="Genomic_DNA"/>
</dbReference>
<feature type="region of interest" description="Disordered" evidence="2">
    <location>
        <begin position="522"/>
        <end position="550"/>
    </location>
</feature>